<dbReference type="RefSeq" id="XP_047781635.1">
    <property type="nucleotide sequence ID" value="XM_047918762.1"/>
</dbReference>
<dbReference type="GeneID" id="71999494"/>
<name>A0ABQ8KNK9_9APHY</name>
<comment type="caution">
    <text evidence="1">The sequence shown here is derived from an EMBL/GenBank/DDBJ whole genome shotgun (WGS) entry which is preliminary data.</text>
</comment>
<protein>
    <submittedName>
        <fullName evidence="1">Uncharacterized protein</fullName>
    </submittedName>
</protein>
<reference evidence="1 2" key="1">
    <citation type="journal article" date="2021" name="Environ. Microbiol.">
        <title>Gene family expansions and transcriptome signatures uncover fungal adaptations to wood decay.</title>
        <authorList>
            <person name="Hage H."/>
            <person name="Miyauchi S."/>
            <person name="Viragh M."/>
            <person name="Drula E."/>
            <person name="Min B."/>
            <person name="Chaduli D."/>
            <person name="Navarro D."/>
            <person name="Favel A."/>
            <person name="Norest M."/>
            <person name="Lesage-Meessen L."/>
            <person name="Balint B."/>
            <person name="Merenyi Z."/>
            <person name="de Eugenio L."/>
            <person name="Morin E."/>
            <person name="Martinez A.T."/>
            <person name="Baldrian P."/>
            <person name="Stursova M."/>
            <person name="Martinez M.J."/>
            <person name="Novotny C."/>
            <person name="Magnuson J.K."/>
            <person name="Spatafora J.W."/>
            <person name="Maurice S."/>
            <person name="Pangilinan J."/>
            <person name="Andreopoulos W."/>
            <person name="LaButti K."/>
            <person name="Hundley H."/>
            <person name="Na H."/>
            <person name="Kuo A."/>
            <person name="Barry K."/>
            <person name="Lipzen A."/>
            <person name="Henrissat B."/>
            <person name="Riley R."/>
            <person name="Ahrendt S."/>
            <person name="Nagy L.G."/>
            <person name="Grigoriev I.V."/>
            <person name="Martin F."/>
            <person name="Rosso M.N."/>
        </authorList>
    </citation>
    <scope>NUCLEOTIDE SEQUENCE [LARGE SCALE GENOMIC DNA]</scope>
    <source>
        <strain evidence="1 2">CIRM-BRFM 1785</strain>
    </source>
</reference>
<gene>
    <name evidence="1" type="ORF">C8Q71DRAFT_472288</name>
</gene>
<proteinExistence type="predicted"/>
<dbReference type="Proteomes" id="UP000814176">
    <property type="component" value="Unassembled WGS sequence"/>
</dbReference>
<evidence type="ECO:0000313" key="1">
    <source>
        <dbReference type="EMBL" id="KAH9839985.1"/>
    </source>
</evidence>
<accession>A0ABQ8KNK9</accession>
<dbReference type="EMBL" id="JADCUA010000005">
    <property type="protein sequence ID" value="KAH9839985.1"/>
    <property type="molecule type" value="Genomic_DNA"/>
</dbReference>
<organism evidence="1 2">
    <name type="scientific">Rhodofomes roseus</name>
    <dbReference type="NCBI Taxonomy" id="34475"/>
    <lineage>
        <taxon>Eukaryota</taxon>
        <taxon>Fungi</taxon>
        <taxon>Dikarya</taxon>
        <taxon>Basidiomycota</taxon>
        <taxon>Agaricomycotina</taxon>
        <taxon>Agaricomycetes</taxon>
        <taxon>Polyporales</taxon>
        <taxon>Rhodofomes</taxon>
    </lineage>
</organism>
<sequence>MKDLYRIISRLPNLHTAGMCKINALCLHPLPTQHQPGASAAAQRELSLRKITLSLIRTQYLDPLRGVLSGSGSSIDTVSFHCIEFRAFEQFRQFVRVFPMLKCLKAEVDWPYSSTRMELPPINSFTPMASFIVPTVLRELDLRLLSEHVLIDILEWLVSIPGHVPLECVRVDGPNLLPLADLLERFGPTIRELSLTTSSDEGRDLPTLAHCTNLEKLTLRMSSTNGSTPEALVDILMALVGVLASITSTRLQFIDFEFLPAILPRLSGIDYTGKNRALTPVFVKLAGLADEILARDIYESLPQFDAEAPRGARIAIRHQHAEEHNLAFRRLACLLARVFEPWIERDVLSMTLQRKYFQGYAEEEETLYLS</sequence>
<keyword evidence="2" id="KW-1185">Reference proteome</keyword>
<evidence type="ECO:0000313" key="2">
    <source>
        <dbReference type="Proteomes" id="UP000814176"/>
    </source>
</evidence>